<comment type="caution">
    <text evidence="1">The sequence shown here is derived from an EMBL/GenBank/DDBJ whole genome shotgun (WGS) entry which is preliminary data.</text>
</comment>
<keyword evidence="2" id="KW-1185">Reference proteome</keyword>
<dbReference type="EMBL" id="CAJNBJ010000016">
    <property type="protein sequence ID" value="CAE6750214.1"/>
    <property type="molecule type" value="Genomic_DNA"/>
</dbReference>
<dbReference type="Proteomes" id="UP000675880">
    <property type="component" value="Unassembled WGS sequence"/>
</dbReference>
<organism evidence="1 2">
    <name type="scientific">Nitrospira defluvii</name>
    <dbReference type="NCBI Taxonomy" id="330214"/>
    <lineage>
        <taxon>Bacteria</taxon>
        <taxon>Pseudomonadati</taxon>
        <taxon>Nitrospirota</taxon>
        <taxon>Nitrospiria</taxon>
        <taxon>Nitrospirales</taxon>
        <taxon>Nitrospiraceae</taxon>
        <taxon>Nitrospira</taxon>
    </lineage>
</organism>
<evidence type="ECO:0000313" key="1">
    <source>
        <dbReference type="EMBL" id="CAE6750214.1"/>
    </source>
</evidence>
<dbReference type="RefSeq" id="WP_213042338.1">
    <property type="nucleotide sequence ID" value="NZ_CAJNBJ010000016.1"/>
</dbReference>
<accession>A0ABM8RFG4</accession>
<reference evidence="1 2" key="1">
    <citation type="submission" date="2021-02" db="EMBL/GenBank/DDBJ databases">
        <authorList>
            <person name="Han P."/>
        </authorList>
    </citation>
    <scope>NUCLEOTIDE SEQUENCE [LARGE SCALE GENOMIC DNA]</scope>
    <source>
        <strain evidence="1">Candidatus Nitrospira sp. ZN2</strain>
    </source>
</reference>
<gene>
    <name evidence="1" type="ORF">NSPZN2_30134</name>
</gene>
<proteinExistence type="predicted"/>
<sequence length="108" mass="11888">MIRGTVSPVVDDGGVVLGAVLVIHENTAGGPALSRPIVQDDAIWRMESTLGRPQGIMNLCSWCKRVPDQSGEWYDLATFIAERSAMQFNGGLCPDCMHQCFPCERRHI</sequence>
<protein>
    <submittedName>
        <fullName evidence="1">Uncharacterized protein</fullName>
    </submittedName>
</protein>
<name>A0ABM8RFG4_9BACT</name>
<evidence type="ECO:0000313" key="2">
    <source>
        <dbReference type="Proteomes" id="UP000675880"/>
    </source>
</evidence>